<name>A0A1F7JGY7_9BACT</name>
<comment type="caution">
    <text evidence="2">The sequence shown here is derived from an EMBL/GenBank/DDBJ whole genome shotgun (WGS) entry which is preliminary data.</text>
</comment>
<feature type="transmembrane region" description="Helical" evidence="1">
    <location>
        <begin position="13"/>
        <end position="33"/>
    </location>
</feature>
<evidence type="ECO:0000256" key="1">
    <source>
        <dbReference type="SAM" id="Phobius"/>
    </source>
</evidence>
<dbReference type="EMBL" id="MGAV01000012">
    <property type="protein sequence ID" value="OGK54878.1"/>
    <property type="molecule type" value="Genomic_DNA"/>
</dbReference>
<gene>
    <name evidence="2" type="ORF">A3H78_00130</name>
</gene>
<keyword evidence="1" id="KW-0812">Transmembrane</keyword>
<protein>
    <submittedName>
        <fullName evidence="2">Uncharacterized protein</fullName>
    </submittedName>
</protein>
<reference evidence="2 3" key="1">
    <citation type="journal article" date="2016" name="Nat. Commun.">
        <title>Thousands of microbial genomes shed light on interconnected biogeochemical processes in an aquifer system.</title>
        <authorList>
            <person name="Anantharaman K."/>
            <person name="Brown C.T."/>
            <person name="Hug L.A."/>
            <person name="Sharon I."/>
            <person name="Castelle C.J."/>
            <person name="Probst A.J."/>
            <person name="Thomas B.C."/>
            <person name="Singh A."/>
            <person name="Wilkins M.J."/>
            <person name="Karaoz U."/>
            <person name="Brodie E.L."/>
            <person name="Williams K.H."/>
            <person name="Hubbard S.S."/>
            <person name="Banfield J.F."/>
        </authorList>
    </citation>
    <scope>NUCLEOTIDE SEQUENCE [LARGE SCALE GENOMIC DNA]</scope>
</reference>
<evidence type="ECO:0000313" key="2">
    <source>
        <dbReference type="EMBL" id="OGK54878.1"/>
    </source>
</evidence>
<sequence>MTDIINIHGVAEIIIKISAILISLFYLIFAFVISKHLKSLKKTIDINDKGWLYLVSYIQLMIGIILVTYSLFVL</sequence>
<keyword evidence="1" id="KW-1133">Transmembrane helix</keyword>
<dbReference type="Pfam" id="PF18901">
    <property type="entry name" value="DUF5657"/>
    <property type="match status" value="1"/>
</dbReference>
<organism evidence="2 3">
    <name type="scientific">Candidatus Roizmanbacteria bacterium RIFCSPLOWO2_02_FULL_36_11</name>
    <dbReference type="NCBI Taxonomy" id="1802071"/>
    <lineage>
        <taxon>Bacteria</taxon>
        <taxon>Candidatus Roizmaniibacteriota</taxon>
    </lineage>
</organism>
<accession>A0A1F7JGY7</accession>
<proteinExistence type="predicted"/>
<dbReference type="Proteomes" id="UP000177418">
    <property type="component" value="Unassembled WGS sequence"/>
</dbReference>
<evidence type="ECO:0000313" key="3">
    <source>
        <dbReference type="Proteomes" id="UP000177418"/>
    </source>
</evidence>
<dbReference type="AlphaFoldDB" id="A0A1F7JGY7"/>
<keyword evidence="1" id="KW-0472">Membrane</keyword>
<feature type="transmembrane region" description="Helical" evidence="1">
    <location>
        <begin position="54"/>
        <end position="72"/>
    </location>
</feature>
<dbReference type="InterPro" id="IPR043716">
    <property type="entry name" value="DUF5657"/>
</dbReference>